<dbReference type="PROSITE" id="PS01124">
    <property type="entry name" value="HTH_ARAC_FAMILY_2"/>
    <property type="match status" value="1"/>
</dbReference>
<evidence type="ECO:0000313" key="6">
    <source>
        <dbReference type="Proteomes" id="UP000647339"/>
    </source>
</evidence>
<organism evidence="5 6">
    <name type="scientific">Echinicola rosea</name>
    <dbReference type="NCBI Taxonomy" id="1807691"/>
    <lineage>
        <taxon>Bacteria</taxon>
        <taxon>Pseudomonadati</taxon>
        <taxon>Bacteroidota</taxon>
        <taxon>Cytophagia</taxon>
        <taxon>Cytophagales</taxon>
        <taxon>Cyclobacteriaceae</taxon>
        <taxon>Echinicola</taxon>
    </lineage>
</organism>
<evidence type="ECO:0000259" key="4">
    <source>
        <dbReference type="PROSITE" id="PS01124"/>
    </source>
</evidence>
<keyword evidence="1" id="KW-0805">Transcription regulation</keyword>
<dbReference type="PANTHER" id="PTHR43280:SF27">
    <property type="entry name" value="TRANSCRIPTIONAL REGULATOR MTLR"/>
    <property type="match status" value="1"/>
</dbReference>
<dbReference type="PANTHER" id="PTHR43280">
    <property type="entry name" value="ARAC-FAMILY TRANSCRIPTIONAL REGULATOR"/>
    <property type="match status" value="1"/>
</dbReference>
<dbReference type="Proteomes" id="UP000647339">
    <property type="component" value="Unassembled WGS sequence"/>
</dbReference>
<dbReference type="InterPro" id="IPR018062">
    <property type="entry name" value="HTH_AraC-typ_CS"/>
</dbReference>
<dbReference type="Gene3D" id="1.10.10.60">
    <property type="entry name" value="Homeodomain-like"/>
    <property type="match status" value="2"/>
</dbReference>
<accession>A0ABQ1VBN0</accession>
<dbReference type="SUPFAM" id="SSF46689">
    <property type="entry name" value="Homeodomain-like"/>
    <property type="match status" value="2"/>
</dbReference>
<dbReference type="SMART" id="SM00342">
    <property type="entry name" value="HTH_ARAC"/>
    <property type="match status" value="1"/>
</dbReference>
<sequence>MINTFDESRNEFKPYGLTCELWSPSIMRKHDRHNEIEINFFPEVGITYLIQGNKVVVPPKKLTVFWGLIPHQIIDFNNDKPYYVCTVPFSLFLEWKLSVPFVDRLLKGDVLFEASEERSKYDEYLFKNWLADINVNEAAEVALLEIHARLRRMSIGNYSSEKKEYPSLQSNEISQVERIAIFIAQNYSDPIKVSSIGQAVGLNPDHANSIFKRTFGSTLSEYITEERISHAQRKLVATDKSITDIAFDCGFNSISRFNAAFLKINGCTPREFRKRYLLNR</sequence>
<feature type="domain" description="HTH araC/xylS-type" evidence="4">
    <location>
        <begin position="177"/>
        <end position="275"/>
    </location>
</feature>
<reference evidence="6" key="1">
    <citation type="journal article" date="2019" name="Int. J. Syst. Evol. Microbiol.">
        <title>The Global Catalogue of Microorganisms (GCM) 10K type strain sequencing project: providing services to taxonomists for standard genome sequencing and annotation.</title>
        <authorList>
            <consortium name="The Broad Institute Genomics Platform"/>
            <consortium name="The Broad Institute Genome Sequencing Center for Infectious Disease"/>
            <person name="Wu L."/>
            <person name="Ma J."/>
        </authorList>
    </citation>
    <scope>NUCLEOTIDE SEQUENCE [LARGE SCALE GENOMIC DNA]</scope>
    <source>
        <strain evidence="6">CGMCC 1.15407</strain>
    </source>
</reference>
<dbReference type="PRINTS" id="PR00032">
    <property type="entry name" value="HTHARAC"/>
</dbReference>
<keyword evidence="6" id="KW-1185">Reference proteome</keyword>
<dbReference type="InterPro" id="IPR009057">
    <property type="entry name" value="Homeodomain-like_sf"/>
</dbReference>
<dbReference type="EMBL" id="BMIU01000036">
    <property type="protein sequence ID" value="GGF50843.1"/>
    <property type="molecule type" value="Genomic_DNA"/>
</dbReference>
<keyword evidence="3" id="KW-0804">Transcription</keyword>
<dbReference type="InterPro" id="IPR018060">
    <property type="entry name" value="HTH_AraC"/>
</dbReference>
<evidence type="ECO:0000256" key="2">
    <source>
        <dbReference type="ARBA" id="ARBA00023125"/>
    </source>
</evidence>
<dbReference type="RefSeq" id="WP_137401342.1">
    <property type="nucleotide sequence ID" value="NZ_BMIU01000036.1"/>
</dbReference>
<dbReference type="InterPro" id="IPR020449">
    <property type="entry name" value="Tscrpt_reg_AraC-type_HTH"/>
</dbReference>
<evidence type="ECO:0000256" key="1">
    <source>
        <dbReference type="ARBA" id="ARBA00023015"/>
    </source>
</evidence>
<name>A0ABQ1VBN0_9BACT</name>
<gene>
    <name evidence="5" type="primary">melR</name>
    <name evidence="5" type="ORF">GCM10011339_44230</name>
</gene>
<protein>
    <submittedName>
        <fullName evidence="5">AraC family transcriptional regulator</fullName>
    </submittedName>
</protein>
<evidence type="ECO:0000256" key="3">
    <source>
        <dbReference type="ARBA" id="ARBA00023163"/>
    </source>
</evidence>
<comment type="caution">
    <text evidence="5">The sequence shown here is derived from an EMBL/GenBank/DDBJ whole genome shotgun (WGS) entry which is preliminary data.</text>
</comment>
<dbReference type="Pfam" id="PF12833">
    <property type="entry name" value="HTH_18"/>
    <property type="match status" value="1"/>
</dbReference>
<evidence type="ECO:0000313" key="5">
    <source>
        <dbReference type="EMBL" id="GGF50843.1"/>
    </source>
</evidence>
<proteinExistence type="predicted"/>
<dbReference type="PROSITE" id="PS00041">
    <property type="entry name" value="HTH_ARAC_FAMILY_1"/>
    <property type="match status" value="1"/>
</dbReference>
<keyword evidence="2" id="KW-0238">DNA-binding</keyword>